<comment type="caution">
    <text evidence="2">The sequence shown here is derived from an EMBL/GenBank/DDBJ whole genome shotgun (WGS) entry which is preliminary data.</text>
</comment>
<gene>
    <name evidence="2" type="ORF">GGX14DRAFT_569748</name>
</gene>
<proteinExistence type="predicted"/>
<keyword evidence="1" id="KW-1133">Transmembrane helix</keyword>
<organism evidence="2 3">
    <name type="scientific">Mycena pura</name>
    <dbReference type="NCBI Taxonomy" id="153505"/>
    <lineage>
        <taxon>Eukaryota</taxon>
        <taxon>Fungi</taxon>
        <taxon>Dikarya</taxon>
        <taxon>Basidiomycota</taxon>
        <taxon>Agaricomycotina</taxon>
        <taxon>Agaricomycetes</taxon>
        <taxon>Agaricomycetidae</taxon>
        <taxon>Agaricales</taxon>
        <taxon>Marasmiineae</taxon>
        <taxon>Mycenaceae</taxon>
        <taxon>Mycena</taxon>
    </lineage>
</organism>
<keyword evidence="1" id="KW-0812">Transmembrane</keyword>
<evidence type="ECO:0000313" key="3">
    <source>
        <dbReference type="Proteomes" id="UP001219525"/>
    </source>
</evidence>
<accession>A0AAD6YDM1</accession>
<name>A0AAD6YDM1_9AGAR</name>
<reference evidence="2" key="1">
    <citation type="submission" date="2023-03" db="EMBL/GenBank/DDBJ databases">
        <title>Massive genome expansion in bonnet fungi (Mycena s.s.) driven by repeated elements and novel gene families across ecological guilds.</title>
        <authorList>
            <consortium name="Lawrence Berkeley National Laboratory"/>
            <person name="Harder C.B."/>
            <person name="Miyauchi S."/>
            <person name="Viragh M."/>
            <person name="Kuo A."/>
            <person name="Thoen E."/>
            <person name="Andreopoulos B."/>
            <person name="Lu D."/>
            <person name="Skrede I."/>
            <person name="Drula E."/>
            <person name="Henrissat B."/>
            <person name="Morin E."/>
            <person name="Kohler A."/>
            <person name="Barry K."/>
            <person name="LaButti K."/>
            <person name="Morin E."/>
            <person name="Salamov A."/>
            <person name="Lipzen A."/>
            <person name="Mereny Z."/>
            <person name="Hegedus B."/>
            <person name="Baldrian P."/>
            <person name="Stursova M."/>
            <person name="Weitz H."/>
            <person name="Taylor A."/>
            <person name="Grigoriev I.V."/>
            <person name="Nagy L.G."/>
            <person name="Martin F."/>
            <person name="Kauserud H."/>
        </authorList>
    </citation>
    <scope>NUCLEOTIDE SEQUENCE</scope>
    <source>
        <strain evidence="2">9144</strain>
    </source>
</reference>
<sequence>MPQLGAPTSLSQLRLLGCINYVILGLFPLCTLPSVCTPPHSARHRRPLHVARSPRRLHATRALCTSPAPRPRTFCTLRAPSARHPRPLRAARACCTSPPPLITYGYESLRHLGPLSIS</sequence>
<keyword evidence="3" id="KW-1185">Reference proteome</keyword>
<dbReference type="Proteomes" id="UP001219525">
    <property type="component" value="Unassembled WGS sequence"/>
</dbReference>
<feature type="transmembrane region" description="Helical" evidence="1">
    <location>
        <begin position="12"/>
        <end position="36"/>
    </location>
</feature>
<evidence type="ECO:0000256" key="1">
    <source>
        <dbReference type="SAM" id="Phobius"/>
    </source>
</evidence>
<dbReference type="AlphaFoldDB" id="A0AAD6YDM1"/>
<dbReference type="EMBL" id="JARJCW010000048">
    <property type="protein sequence ID" value="KAJ7204153.1"/>
    <property type="molecule type" value="Genomic_DNA"/>
</dbReference>
<protein>
    <submittedName>
        <fullName evidence="2">Uncharacterized protein</fullName>
    </submittedName>
</protein>
<keyword evidence="1" id="KW-0472">Membrane</keyword>
<evidence type="ECO:0000313" key="2">
    <source>
        <dbReference type="EMBL" id="KAJ7204153.1"/>
    </source>
</evidence>